<feature type="transmembrane region" description="Helical" evidence="2">
    <location>
        <begin position="356"/>
        <end position="376"/>
    </location>
</feature>
<feature type="transmembrane region" description="Helical" evidence="2">
    <location>
        <begin position="132"/>
        <end position="154"/>
    </location>
</feature>
<keyword evidence="2" id="KW-0472">Membrane</keyword>
<organism evidence="3 4">
    <name type="scientific">Adlercreutzia mucosicola</name>
    <dbReference type="NCBI Taxonomy" id="580026"/>
    <lineage>
        <taxon>Bacteria</taxon>
        <taxon>Bacillati</taxon>
        <taxon>Actinomycetota</taxon>
        <taxon>Coriobacteriia</taxon>
        <taxon>Eggerthellales</taxon>
        <taxon>Eggerthellaceae</taxon>
        <taxon>Adlercreutzia</taxon>
    </lineage>
</organism>
<feature type="region of interest" description="Disordered" evidence="1">
    <location>
        <begin position="416"/>
        <end position="444"/>
    </location>
</feature>
<name>A0A6N8JM28_9ACTN</name>
<comment type="caution">
    <text evidence="3">The sequence shown here is derived from an EMBL/GenBank/DDBJ whole genome shotgun (WGS) entry which is preliminary data.</text>
</comment>
<dbReference type="PANTHER" id="PTHR11360:SF234">
    <property type="entry name" value="MFS-TYPE TRANSPORTER DBAD-RELATED"/>
    <property type="match status" value="1"/>
</dbReference>
<keyword evidence="2" id="KW-0812">Transmembrane</keyword>
<keyword evidence="4" id="KW-1185">Reference proteome</keyword>
<feature type="transmembrane region" description="Helical" evidence="2">
    <location>
        <begin position="294"/>
        <end position="317"/>
    </location>
</feature>
<feature type="transmembrane region" description="Helical" evidence="2">
    <location>
        <begin position="262"/>
        <end position="282"/>
    </location>
</feature>
<dbReference type="OrthoDB" id="182417at2"/>
<keyword evidence="2" id="KW-1133">Transmembrane helix</keyword>
<dbReference type="InterPro" id="IPR011701">
    <property type="entry name" value="MFS"/>
</dbReference>
<feature type="transmembrane region" description="Helical" evidence="2">
    <location>
        <begin position="46"/>
        <end position="68"/>
    </location>
</feature>
<dbReference type="Proteomes" id="UP000463388">
    <property type="component" value="Unassembled WGS sequence"/>
</dbReference>
<gene>
    <name evidence="3" type="ORF">GKZ27_05865</name>
</gene>
<evidence type="ECO:0000256" key="2">
    <source>
        <dbReference type="SAM" id="Phobius"/>
    </source>
</evidence>
<evidence type="ECO:0000256" key="1">
    <source>
        <dbReference type="SAM" id="MobiDB-lite"/>
    </source>
</evidence>
<reference evidence="3 4" key="1">
    <citation type="submission" date="2019-12" db="EMBL/GenBank/DDBJ databases">
        <title>Microbes associate with the intestines of laboratory mice.</title>
        <authorList>
            <person name="Navarre W."/>
            <person name="Wong E."/>
        </authorList>
    </citation>
    <scope>NUCLEOTIDE SEQUENCE [LARGE SCALE GENOMIC DNA]</scope>
    <source>
        <strain evidence="3 4">NM66_B29</strain>
    </source>
</reference>
<sequence length="444" mass="45199">MKRHYSAVIVACCFLIMFVNQGLPSTSFNVWQSYLVRVPGVGDGGVAAVLLVRTAVSFLAIFAVTPYYKRLDLRWGVAGATLLTVAGFALYGLAGDRLWLYCAGSVLTGVGYGLGGVVASTALIGNWFAGDVGTAAGIAGVGSGVAGMLVPLAVAPLVRYASLADAFFVVAAAAAVLGLVMFAFVRSEPQQLGMKPFQVSKKPPRSRRLAAREAAARAFEAPAPLPAGQRRLMGVALALLGADAVSASGYFSVLLSTSGIDLSAAAAVTALLGASLALGKFLSGKLFDIIGTRAASALFFAALVAGAALCAFVGIGGVGVACAAAVLFGAGCSLSTTGLSVWSLELTSPAEKMDTVRDFMIAYAFGGFAFNALPGALKAVTGTYETSFAVFAVGSLVSAALVLFVLSRHERARYRRGGAVPPPAASPSTGSGDYGKGDQHSLLH</sequence>
<feature type="transmembrane region" description="Helical" evidence="2">
    <location>
        <begin position="75"/>
        <end position="92"/>
    </location>
</feature>
<dbReference type="GO" id="GO:0022857">
    <property type="term" value="F:transmembrane transporter activity"/>
    <property type="evidence" value="ECO:0007669"/>
    <property type="project" value="InterPro"/>
</dbReference>
<accession>A0A6N8JM28</accession>
<dbReference type="Pfam" id="PF07690">
    <property type="entry name" value="MFS_1"/>
    <property type="match status" value="1"/>
</dbReference>
<dbReference type="InterPro" id="IPR050327">
    <property type="entry name" value="Proton-linked_MCT"/>
</dbReference>
<dbReference type="EMBL" id="WSRR01000010">
    <property type="protein sequence ID" value="MVX60983.1"/>
    <property type="molecule type" value="Genomic_DNA"/>
</dbReference>
<dbReference type="AlphaFoldDB" id="A0A6N8JM28"/>
<evidence type="ECO:0000313" key="3">
    <source>
        <dbReference type="EMBL" id="MVX60983.1"/>
    </source>
</evidence>
<dbReference type="RefSeq" id="WP_160345838.1">
    <property type="nucleotide sequence ID" value="NZ_WSRR01000010.1"/>
</dbReference>
<feature type="transmembrane region" description="Helical" evidence="2">
    <location>
        <begin position="98"/>
        <end position="125"/>
    </location>
</feature>
<dbReference type="SUPFAM" id="SSF103473">
    <property type="entry name" value="MFS general substrate transporter"/>
    <property type="match status" value="1"/>
</dbReference>
<feature type="transmembrane region" description="Helical" evidence="2">
    <location>
        <begin position="166"/>
        <end position="185"/>
    </location>
</feature>
<evidence type="ECO:0000313" key="4">
    <source>
        <dbReference type="Proteomes" id="UP000463388"/>
    </source>
</evidence>
<dbReference type="PANTHER" id="PTHR11360">
    <property type="entry name" value="MONOCARBOXYLATE TRANSPORTER"/>
    <property type="match status" value="1"/>
</dbReference>
<feature type="transmembrane region" description="Helical" evidence="2">
    <location>
        <begin position="388"/>
        <end position="406"/>
    </location>
</feature>
<dbReference type="Gene3D" id="1.20.1250.20">
    <property type="entry name" value="MFS general substrate transporter like domains"/>
    <property type="match status" value="2"/>
</dbReference>
<proteinExistence type="predicted"/>
<protein>
    <submittedName>
        <fullName evidence="3">MFS transporter</fullName>
    </submittedName>
</protein>
<feature type="compositionally biased region" description="Basic and acidic residues" evidence="1">
    <location>
        <begin position="435"/>
        <end position="444"/>
    </location>
</feature>
<feature type="transmembrane region" description="Helical" evidence="2">
    <location>
        <begin position="235"/>
        <end position="256"/>
    </location>
</feature>
<feature type="transmembrane region" description="Helical" evidence="2">
    <location>
        <begin position="323"/>
        <end position="344"/>
    </location>
</feature>
<dbReference type="InterPro" id="IPR036259">
    <property type="entry name" value="MFS_trans_sf"/>
</dbReference>